<dbReference type="SUPFAM" id="SSF52266">
    <property type="entry name" value="SGNH hydrolase"/>
    <property type="match status" value="1"/>
</dbReference>
<dbReference type="CDD" id="cd00229">
    <property type="entry name" value="SGNH_hydrolase"/>
    <property type="match status" value="1"/>
</dbReference>
<dbReference type="InterPro" id="IPR036514">
    <property type="entry name" value="SGNH_hydro_sf"/>
</dbReference>
<evidence type="ECO:0000256" key="2">
    <source>
        <dbReference type="SAM" id="SignalP"/>
    </source>
</evidence>
<organism evidence="3 4">
    <name type="scientific">Methylobacterium crusticola</name>
    <dbReference type="NCBI Taxonomy" id="1697972"/>
    <lineage>
        <taxon>Bacteria</taxon>
        <taxon>Pseudomonadati</taxon>
        <taxon>Pseudomonadota</taxon>
        <taxon>Alphaproteobacteria</taxon>
        <taxon>Hyphomicrobiales</taxon>
        <taxon>Methylobacteriaceae</taxon>
        <taxon>Methylobacterium</taxon>
    </lineage>
</organism>
<evidence type="ECO:0008006" key="5">
    <source>
        <dbReference type="Google" id="ProtNLM"/>
    </source>
</evidence>
<evidence type="ECO:0000313" key="3">
    <source>
        <dbReference type="EMBL" id="GJD51804.1"/>
    </source>
</evidence>
<name>A0ABQ4R3S5_9HYPH</name>
<feature type="region of interest" description="Disordered" evidence="1">
    <location>
        <begin position="271"/>
        <end position="290"/>
    </location>
</feature>
<dbReference type="Pfam" id="PF25182">
    <property type="entry name" value="NonGDSL"/>
    <property type="match status" value="1"/>
</dbReference>
<dbReference type="Proteomes" id="UP001055167">
    <property type="component" value="Unassembled WGS sequence"/>
</dbReference>
<sequence length="290" mass="29963">MMFRFGPGRAARRPGRLGPCGAALLAAAFLLSAGRAPAGPAGAGPECAAAAPLPDGMLLPVVGQHVARGRPVRVLAIGSSSTEGVGASSPARAYPRQLEGTLARAWRDAPVSVVNAGIGGETADQTLLRLEAALRQADKPDLVIWQVGTNDAVTGGDEARFRGLLEHGVALVRGAGIDLILLDQQFYPAIPDRARYERYVGLVASVAAAARVPVFSRYALMREWGRQDPTVLSGMLAQDGFHMGDRGYDCLAQALGQGIVRAAAPAPGAAGAVARARPQAEPGAPSLRRG</sequence>
<evidence type="ECO:0000256" key="1">
    <source>
        <dbReference type="SAM" id="MobiDB-lite"/>
    </source>
</evidence>
<dbReference type="PANTHER" id="PTHR30383:SF5">
    <property type="entry name" value="SGNH HYDROLASE-TYPE ESTERASE DOMAIN-CONTAINING PROTEIN"/>
    <property type="match status" value="1"/>
</dbReference>
<dbReference type="PANTHER" id="PTHR30383">
    <property type="entry name" value="THIOESTERASE 1/PROTEASE 1/LYSOPHOSPHOLIPASE L1"/>
    <property type="match status" value="1"/>
</dbReference>
<dbReference type="InterPro" id="IPR051532">
    <property type="entry name" value="Ester_Hydrolysis_Enzymes"/>
</dbReference>
<reference evidence="3" key="2">
    <citation type="submission" date="2021-08" db="EMBL/GenBank/DDBJ databases">
        <authorList>
            <person name="Tani A."/>
            <person name="Ola A."/>
            <person name="Ogura Y."/>
            <person name="Katsura K."/>
            <person name="Hayashi T."/>
        </authorList>
    </citation>
    <scope>NUCLEOTIDE SEQUENCE</scope>
    <source>
        <strain evidence="3">KCTC 52305</strain>
    </source>
</reference>
<accession>A0ABQ4R3S5</accession>
<gene>
    <name evidence="3" type="ORF">OPKNFCMD_4563</name>
</gene>
<proteinExistence type="predicted"/>
<keyword evidence="2" id="KW-0732">Signal</keyword>
<evidence type="ECO:0000313" key="4">
    <source>
        <dbReference type="Proteomes" id="UP001055167"/>
    </source>
</evidence>
<protein>
    <recommendedName>
        <fullName evidence="5">SGNH/GDSL hydrolase family protein</fullName>
    </recommendedName>
</protein>
<dbReference type="EMBL" id="BPQH01000015">
    <property type="protein sequence ID" value="GJD51804.1"/>
    <property type="molecule type" value="Genomic_DNA"/>
</dbReference>
<reference evidence="3" key="1">
    <citation type="journal article" date="2021" name="Front. Microbiol.">
        <title>Comprehensive Comparative Genomics and Phenotyping of Methylobacterium Species.</title>
        <authorList>
            <person name="Alessa O."/>
            <person name="Ogura Y."/>
            <person name="Fujitani Y."/>
            <person name="Takami H."/>
            <person name="Hayashi T."/>
            <person name="Sahin N."/>
            <person name="Tani A."/>
        </authorList>
    </citation>
    <scope>NUCLEOTIDE SEQUENCE</scope>
    <source>
        <strain evidence="3">KCTC 52305</strain>
    </source>
</reference>
<feature type="signal peptide" evidence="2">
    <location>
        <begin position="1"/>
        <end position="38"/>
    </location>
</feature>
<keyword evidence="4" id="KW-1185">Reference proteome</keyword>
<comment type="caution">
    <text evidence="3">The sequence shown here is derived from an EMBL/GenBank/DDBJ whole genome shotgun (WGS) entry which is preliminary data.</text>
</comment>
<feature type="chain" id="PRO_5045677551" description="SGNH/GDSL hydrolase family protein" evidence="2">
    <location>
        <begin position="39"/>
        <end position="290"/>
    </location>
</feature>
<dbReference type="Gene3D" id="3.40.50.1110">
    <property type="entry name" value="SGNH hydrolase"/>
    <property type="match status" value="1"/>
</dbReference>
<dbReference type="InterPro" id="IPR057572">
    <property type="entry name" value="NonGDSL"/>
</dbReference>